<gene>
    <name evidence="1" type="ORF">LR48_Vigan07g117400</name>
</gene>
<dbReference type="Proteomes" id="UP000053144">
    <property type="component" value="Chromosome 7"/>
</dbReference>
<dbReference type="AlphaFoldDB" id="A0A0L9UXA7"/>
<dbReference type="EMBL" id="CM003377">
    <property type="protein sequence ID" value="KOM47470.1"/>
    <property type="molecule type" value="Genomic_DNA"/>
</dbReference>
<accession>A0A0L9UXA7</accession>
<evidence type="ECO:0000313" key="1">
    <source>
        <dbReference type="EMBL" id="KOM47470.1"/>
    </source>
</evidence>
<name>A0A0L9UXA7_PHAAN</name>
<reference evidence="2" key="1">
    <citation type="journal article" date="2015" name="Proc. Natl. Acad. Sci. U.S.A.">
        <title>Genome sequencing of adzuki bean (Vigna angularis) provides insight into high starch and low fat accumulation and domestication.</title>
        <authorList>
            <person name="Yang K."/>
            <person name="Tian Z."/>
            <person name="Chen C."/>
            <person name="Luo L."/>
            <person name="Zhao B."/>
            <person name="Wang Z."/>
            <person name="Yu L."/>
            <person name="Li Y."/>
            <person name="Sun Y."/>
            <person name="Li W."/>
            <person name="Chen Y."/>
            <person name="Li Y."/>
            <person name="Zhang Y."/>
            <person name="Ai D."/>
            <person name="Zhao J."/>
            <person name="Shang C."/>
            <person name="Ma Y."/>
            <person name="Wu B."/>
            <person name="Wang M."/>
            <person name="Gao L."/>
            <person name="Sun D."/>
            <person name="Zhang P."/>
            <person name="Guo F."/>
            <person name="Wang W."/>
            <person name="Li Y."/>
            <person name="Wang J."/>
            <person name="Varshney R.K."/>
            <person name="Wang J."/>
            <person name="Ling H.Q."/>
            <person name="Wan P."/>
        </authorList>
    </citation>
    <scope>NUCLEOTIDE SEQUENCE</scope>
    <source>
        <strain evidence="2">cv. Jingnong 6</strain>
    </source>
</reference>
<organism evidence="1 2">
    <name type="scientific">Phaseolus angularis</name>
    <name type="common">Azuki bean</name>
    <name type="synonym">Vigna angularis</name>
    <dbReference type="NCBI Taxonomy" id="3914"/>
    <lineage>
        <taxon>Eukaryota</taxon>
        <taxon>Viridiplantae</taxon>
        <taxon>Streptophyta</taxon>
        <taxon>Embryophyta</taxon>
        <taxon>Tracheophyta</taxon>
        <taxon>Spermatophyta</taxon>
        <taxon>Magnoliopsida</taxon>
        <taxon>eudicotyledons</taxon>
        <taxon>Gunneridae</taxon>
        <taxon>Pentapetalae</taxon>
        <taxon>rosids</taxon>
        <taxon>fabids</taxon>
        <taxon>Fabales</taxon>
        <taxon>Fabaceae</taxon>
        <taxon>Papilionoideae</taxon>
        <taxon>50 kb inversion clade</taxon>
        <taxon>NPAAA clade</taxon>
        <taxon>indigoferoid/millettioid clade</taxon>
        <taxon>Phaseoleae</taxon>
        <taxon>Vigna</taxon>
    </lineage>
</organism>
<sequence length="142" mass="16269">MVPVRHEEAQHYSVNRLTEAKETLSVELVKYCYGDRGIAGSSLIQVDTSLDGKDCTKYVMAIDLKEKLIMEECTIIGKEVKNWKPSLLGSMSFSRVEFAIRSNFPFRFAFLRVEILFLILDFADEIHGTVTIRELLIRGFMV</sequence>
<dbReference type="Gramene" id="KOM47470">
    <property type="protein sequence ID" value="KOM47470"/>
    <property type="gene ID" value="LR48_Vigan07g117400"/>
</dbReference>
<protein>
    <submittedName>
        <fullName evidence="1">Uncharacterized protein</fullName>
    </submittedName>
</protein>
<proteinExistence type="predicted"/>
<evidence type="ECO:0000313" key="2">
    <source>
        <dbReference type="Proteomes" id="UP000053144"/>
    </source>
</evidence>